<dbReference type="AlphaFoldDB" id="A0AAV6IBS4"/>
<organism evidence="1 3">
    <name type="scientific">Rhododendron griersonianum</name>
    <dbReference type="NCBI Taxonomy" id="479676"/>
    <lineage>
        <taxon>Eukaryota</taxon>
        <taxon>Viridiplantae</taxon>
        <taxon>Streptophyta</taxon>
        <taxon>Embryophyta</taxon>
        <taxon>Tracheophyta</taxon>
        <taxon>Spermatophyta</taxon>
        <taxon>Magnoliopsida</taxon>
        <taxon>eudicotyledons</taxon>
        <taxon>Gunneridae</taxon>
        <taxon>Pentapetalae</taxon>
        <taxon>asterids</taxon>
        <taxon>Ericales</taxon>
        <taxon>Ericaceae</taxon>
        <taxon>Ericoideae</taxon>
        <taxon>Rhodoreae</taxon>
        <taxon>Rhododendron</taxon>
    </lineage>
</organism>
<accession>A0AAV6IBS4</accession>
<keyword evidence="3" id="KW-1185">Reference proteome</keyword>
<proteinExistence type="predicted"/>
<dbReference type="EMBL" id="JACTNZ010000009">
    <property type="protein sequence ID" value="KAG5531740.1"/>
    <property type="molecule type" value="Genomic_DNA"/>
</dbReference>
<gene>
    <name evidence="2" type="ORF">RHGRI_026382</name>
    <name evidence="1" type="ORF">RHGRI_032435</name>
</gene>
<comment type="caution">
    <text evidence="1">The sequence shown here is derived from an EMBL/GenBank/DDBJ whole genome shotgun (WGS) entry which is preliminary data.</text>
</comment>
<protein>
    <submittedName>
        <fullName evidence="1">Uncharacterized protein</fullName>
    </submittedName>
</protein>
<dbReference type="EMBL" id="JACTNZ010000011">
    <property type="protein sequence ID" value="KAG5526151.1"/>
    <property type="molecule type" value="Genomic_DNA"/>
</dbReference>
<sequence length="59" mass="7157">MEDMEKIEWNERKKLWELPSHGLLTKLLWTLLRQEYKMNKRSDAHCRGQILIGLYRSVA</sequence>
<dbReference type="Proteomes" id="UP000823749">
    <property type="component" value="Chromosome 9"/>
</dbReference>
<name>A0AAV6IBS4_9ERIC</name>
<reference evidence="1" key="1">
    <citation type="submission" date="2020-08" db="EMBL/GenBank/DDBJ databases">
        <title>Plant Genome Project.</title>
        <authorList>
            <person name="Zhang R.-G."/>
        </authorList>
    </citation>
    <scope>NUCLEOTIDE SEQUENCE</scope>
    <source>
        <strain evidence="1">WSP0</strain>
        <tissue evidence="1">Leaf</tissue>
    </source>
</reference>
<evidence type="ECO:0000313" key="3">
    <source>
        <dbReference type="Proteomes" id="UP000823749"/>
    </source>
</evidence>
<dbReference type="Proteomes" id="UP000823749">
    <property type="component" value="Chromosome 11"/>
</dbReference>
<evidence type="ECO:0000313" key="1">
    <source>
        <dbReference type="EMBL" id="KAG5526151.1"/>
    </source>
</evidence>
<evidence type="ECO:0000313" key="2">
    <source>
        <dbReference type="EMBL" id="KAG5531740.1"/>
    </source>
</evidence>